<evidence type="ECO:0000256" key="2">
    <source>
        <dbReference type="ARBA" id="ARBA00007663"/>
    </source>
</evidence>
<keyword evidence="6 13" id="KW-0808">Transferase</keyword>
<gene>
    <name evidence="16" type="ordered locus">CHU_2418</name>
</gene>
<feature type="domain" description="YrdC-like" evidence="15">
    <location>
        <begin position="8"/>
        <end position="194"/>
    </location>
</feature>
<feature type="binding site" evidence="14">
    <location>
        <position position="62"/>
    </location>
    <ligand>
        <name>L-threonine</name>
        <dbReference type="ChEBI" id="CHEBI:57926"/>
    </ligand>
</feature>
<keyword evidence="8 13" id="KW-0548">Nucleotidyltransferase</keyword>
<feature type="binding site" evidence="14">
    <location>
        <position position="190"/>
    </location>
    <ligand>
        <name>ATP</name>
        <dbReference type="ChEBI" id="CHEBI:30616"/>
    </ligand>
</feature>
<comment type="subcellular location">
    <subcellularLocation>
        <location evidence="1 13">Cytoplasm</location>
    </subcellularLocation>
</comment>
<dbReference type="RefSeq" id="WP_011585788.1">
    <property type="nucleotide sequence ID" value="NC_008255.1"/>
</dbReference>
<evidence type="ECO:0000256" key="14">
    <source>
        <dbReference type="PIRSR" id="PIRSR004930-1"/>
    </source>
</evidence>
<feature type="binding site" evidence="14">
    <location>
        <position position="226"/>
    </location>
    <ligand>
        <name>ATP</name>
        <dbReference type="ChEBI" id="CHEBI:30616"/>
    </ligand>
</feature>
<evidence type="ECO:0000256" key="7">
    <source>
        <dbReference type="ARBA" id="ARBA00022694"/>
    </source>
</evidence>
<feature type="binding site" evidence="14">
    <location>
        <position position="30"/>
    </location>
    <ligand>
        <name>L-threonine</name>
        <dbReference type="ChEBI" id="CHEBI:57926"/>
    </ligand>
</feature>
<dbReference type="PANTHER" id="PTHR17490:SF16">
    <property type="entry name" value="THREONYLCARBAMOYL-AMP SYNTHASE"/>
    <property type="match status" value="1"/>
</dbReference>
<dbReference type="Gene3D" id="3.90.870.10">
    <property type="entry name" value="DHBP synthase"/>
    <property type="match status" value="1"/>
</dbReference>
<name>A0A6N4STY3_CYTH3</name>
<dbReference type="InterPro" id="IPR038385">
    <property type="entry name" value="Sua5/YwlC_C"/>
</dbReference>
<dbReference type="FunFam" id="3.90.870.10:FF:000009">
    <property type="entry name" value="Threonylcarbamoyl-AMP synthase, putative"/>
    <property type="match status" value="1"/>
</dbReference>
<feature type="binding site" evidence="14">
    <location>
        <position position="53"/>
    </location>
    <ligand>
        <name>ATP</name>
        <dbReference type="ChEBI" id="CHEBI:30616"/>
    </ligand>
</feature>
<feature type="binding site" evidence="14">
    <location>
        <position position="138"/>
    </location>
    <ligand>
        <name>ATP</name>
        <dbReference type="ChEBI" id="CHEBI:30616"/>
    </ligand>
</feature>
<keyword evidence="10 13" id="KW-0067">ATP-binding</keyword>
<evidence type="ECO:0000256" key="9">
    <source>
        <dbReference type="ARBA" id="ARBA00022741"/>
    </source>
</evidence>
<evidence type="ECO:0000256" key="5">
    <source>
        <dbReference type="ARBA" id="ARBA00022490"/>
    </source>
</evidence>
<dbReference type="EMBL" id="CP000383">
    <property type="protein sequence ID" value="ABG59674.1"/>
    <property type="molecule type" value="Genomic_DNA"/>
</dbReference>
<dbReference type="GO" id="GO:0003725">
    <property type="term" value="F:double-stranded RNA binding"/>
    <property type="evidence" value="ECO:0007669"/>
    <property type="project" value="UniProtKB-UniRule"/>
</dbReference>
<dbReference type="InterPro" id="IPR050156">
    <property type="entry name" value="TC-AMP_synthase_SUA5"/>
</dbReference>
<dbReference type="InterPro" id="IPR005145">
    <property type="entry name" value="Sua5_C"/>
</dbReference>
<dbReference type="InterPro" id="IPR017945">
    <property type="entry name" value="DHBP_synth_RibB-like_a/b_dom"/>
</dbReference>
<dbReference type="Pfam" id="PF03481">
    <property type="entry name" value="Sua5_C"/>
    <property type="match status" value="1"/>
</dbReference>
<organism evidence="16 17">
    <name type="scientific">Cytophaga hutchinsonii (strain ATCC 33406 / DSM 1761 / CIP 103989 / NBRC 15051 / NCIMB 9469 / D465)</name>
    <dbReference type="NCBI Taxonomy" id="269798"/>
    <lineage>
        <taxon>Bacteria</taxon>
        <taxon>Pseudomonadati</taxon>
        <taxon>Bacteroidota</taxon>
        <taxon>Cytophagia</taxon>
        <taxon>Cytophagales</taxon>
        <taxon>Cytophagaceae</taxon>
        <taxon>Cytophaga</taxon>
    </lineage>
</organism>
<dbReference type="Proteomes" id="UP000001822">
    <property type="component" value="Chromosome"/>
</dbReference>
<dbReference type="GO" id="GO:0005524">
    <property type="term" value="F:ATP binding"/>
    <property type="evidence" value="ECO:0007669"/>
    <property type="project" value="UniProtKB-UniRule"/>
</dbReference>
<dbReference type="GO" id="GO:0005737">
    <property type="term" value="C:cytoplasm"/>
    <property type="evidence" value="ECO:0007669"/>
    <property type="project" value="UniProtKB-SubCell"/>
</dbReference>
<reference evidence="16 17" key="1">
    <citation type="journal article" date="2007" name="Appl. Environ. Microbiol.">
        <title>Genome sequence of the cellulolytic gliding bacterium Cytophaga hutchinsonii.</title>
        <authorList>
            <person name="Xie G."/>
            <person name="Bruce D.C."/>
            <person name="Challacombe J.F."/>
            <person name="Chertkov O."/>
            <person name="Detter J.C."/>
            <person name="Gilna P."/>
            <person name="Han C.S."/>
            <person name="Lucas S."/>
            <person name="Misra M."/>
            <person name="Myers G.L."/>
            <person name="Richardson P."/>
            <person name="Tapia R."/>
            <person name="Thayer N."/>
            <person name="Thompson L.S."/>
            <person name="Brettin T.S."/>
            <person name="Henrissat B."/>
            <person name="Wilson D.B."/>
            <person name="McBride M.J."/>
        </authorList>
    </citation>
    <scope>NUCLEOTIDE SEQUENCE [LARGE SCALE GENOMIC DNA]</scope>
    <source>
        <strain evidence="17">ATCC 33406 / DSM 1761 / CIP 103989 / NBRC 15051 / NCIMB 9469 / D465</strain>
    </source>
</reference>
<evidence type="ECO:0000313" key="16">
    <source>
        <dbReference type="EMBL" id="ABG59674.1"/>
    </source>
</evidence>
<evidence type="ECO:0000256" key="12">
    <source>
        <dbReference type="ARBA" id="ARBA00048366"/>
    </source>
</evidence>
<evidence type="ECO:0000256" key="1">
    <source>
        <dbReference type="ARBA" id="ARBA00004496"/>
    </source>
</evidence>
<evidence type="ECO:0000256" key="6">
    <source>
        <dbReference type="ARBA" id="ARBA00022679"/>
    </source>
</evidence>
<feature type="binding site" evidence="14">
    <location>
        <position position="116"/>
    </location>
    <ligand>
        <name>L-threonine</name>
        <dbReference type="ChEBI" id="CHEBI:57926"/>
    </ligand>
</feature>
<dbReference type="PROSITE" id="PS51163">
    <property type="entry name" value="YRDC"/>
    <property type="match status" value="1"/>
</dbReference>
<keyword evidence="9 13" id="KW-0547">Nucleotide-binding</keyword>
<dbReference type="SUPFAM" id="SSF55821">
    <property type="entry name" value="YrdC/RibB"/>
    <property type="match status" value="1"/>
</dbReference>
<dbReference type="GO" id="GO:0006450">
    <property type="term" value="P:regulation of translational fidelity"/>
    <property type="evidence" value="ECO:0007669"/>
    <property type="project" value="TreeGrafter"/>
</dbReference>
<protein>
    <recommendedName>
        <fullName evidence="4 13">Threonylcarbamoyl-AMP synthase</fullName>
        <shortName evidence="13">TC-AMP synthase</shortName>
        <ecNumber evidence="3 13">2.7.7.87</ecNumber>
    </recommendedName>
    <alternativeName>
        <fullName evidence="11 13">L-threonylcarbamoyladenylate synthase</fullName>
    </alternativeName>
</protein>
<evidence type="ECO:0000256" key="8">
    <source>
        <dbReference type="ARBA" id="ARBA00022695"/>
    </source>
</evidence>
<dbReference type="PIRSF" id="PIRSF004930">
    <property type="entry name" value="Tln_factor_SUA5"/>
    <property type="match status" value="1"/>
</dbReference>
<keyword evidence="17" id="KW-1185">Reference proteome</keyword>
<evidence type="ECO:0000259" key="15">
    <source>
        <dbReference type="PROSITE" id="PS51163"/>
    </source>
</evidence>
<dbReference type="InterPro" id="IPR010923">
    <property type="entry name" value="T(6)A37_SUA5"/>
</dbReference>
<feature type="binding site" evidence="14">
    <location>
        <position position="136"/>
    </location>
    <ligand>
        <name>L-threonine</name>
        <dbReference type="ChEBI" id="CHEBI:57926"/>
    </ligand>
</feature>
<dbReference type="AlphaFoldDB" id="A0A6N4STY3"/>
<sequence length="321" mass="34241">MNKASKTGVDITQAKRLLEENHVVAIPTETVYGLAGNALDIKAVATIFSVKKRPSFDPLIVHTHSIEALGEFVADIPEQAQLLAKAFWPGPLTLLLEKKEIIPDLVTSGLNRVAVRIPNHPLTLALLQSLSFPLAAPSANPFGYISPTTAQHVTDQLGDQVAYILDGGASNIGVESTIIGWENGKATVMRVGGLSIEAIEAIIGPVHVQAVSSSNPAAPGMLKSHYAPRIPMRAGNIETLLQTYAGKKIAVLSFQQAYPAAYKNYILSPEGNVTEAAQHLFAAMRVLDTSEADIILTEYVPAVGLGLAINDRLKRACAEEV</sequence>
<evidence type="ECO:0000256" key="10">
    <source>
        <dbReference type="ARBA" id="ARBA00022840"/>
    </source>
</evidence>
<evidence type="ECO:0000256" key="13">
    <source>
        <dbReference type="PIRNR" id="PIRNR004930"/>
    </source>
</evidence>
<feature type="binding site" evidence="14">
    <location>
        <position position="146"/>
    </location>
    <ligand>
        <name>ATP</name>
        <dbReference type="ChEBI" id="CHEBI:30616"/>
    </ligand>
</feature>
<dbReference type="EC" id="2.7.7.87" evidence="3 13"/>
<dbReference type="GO" id="GO:0061710">
    <property type="term" value="F:L-threonylcarbamoyladenylate synthase"/>
    <property type="evidence" value="ECO:0007669"/>
    <property type="project" value="UniProtKB-EC"/>
</dbReference>
<dbReference type="InterPro" id="IPR006070">
    <property type="entry name" value="Sua5-like_dom"/>
</dbReference>
<comment type="catalytic activity">
    <reaction evidence="12 13">
        <text>L-threonine + hydrogencarbonate + ATP = L-threonylcarbamoyladenylate + diphosphate + H2O</text>
        <dbReference type="Rhea" id="RHEA:36407"/>
        <dbReference type="ChEBI" id="CHEBI:15377"/>
        <dbReference type="ChEBI" id="CHEBI:17544"/>
        <dbReference type="ChEBI" id="CHEBI:30616"/>
        <dbReference type="ChEBI" id="CHEBI:33019"/>
        <dbReference type="ChEBI" id="CHEBI:57926"/>
        <dbReference type="ChEBI" id="CHEBI:73682"/>
        <dbReference type="EC" id="2.7.7.87"/>
    </reaction>
</comment>
<evidence type="ECO:0000313" key="17">
    <source>
        <dbReference type="Proteomes" id="UP000001822"/>
    </source>
</evidence>
<dbReference type="GO" id="GO:0008033">
    <property type="term" value="P:tRNA processing"/>
    <property type="evidence" value="ECO:0007669"/>
    <property type="project" value="UniProtKB-KW"/>
</dbReference>
<dbReference type="PANTHER" id="PTHR17490">
    <property type="entry name" value="SUA5"/>
    <property type="match status" value="1"/>
</dbReference>
<dbReference type="OrthoDB" id="9814580at2"/>
<accession>A0A6N4STY3</accession>
<comment type="similarity">
    <text evidence="2 13">Belongs to the SUA5 family.</text>
</comment>
<dbReference type="NCBIfam" id="TIGR00057">
    <property type="entry name" value="L-threonylcarbamoyladenylate synthase"/>
    <property type="match status" value="1"/>
</dbReference>
<dbReference type="Gene3D" id="3.40.50.11030">
    <property type="entry name" value="Threonylcarbamoyl-AMP synthase, C-terminal domain"/>
    <property type="match status" value="1"/>
</dbReference>
<dbReference type="GO" id="GO:0000049">
    <property type="term" value="F:tRNA binding"/>
    <property type="evidence" value="ECO:0007669"/>
    <property type="project" value="TreeGrafter"/>
</dbReference>
<comment type="function">
    <text evidence="13">Required for the formation of a threonylcarbamoyl group on adenosine at position 37 (t(6)A37) in tRNAs that read codons beginning with adenine.</text>
</comment>
<keyword evidence="5 13" id="KW-0963">Cytoplasm</keyword>
<evidence type="ECO:0000256" key="4">
    <source>
        <dbReference type="ARBA" id="ARBA00015492"/>
    </source>
</evidence>
<dbReference type="KEGG" id="chu:CHU_2418"/>
<evidence type="ECO:0000256" key="3">
    <source>
        <dbReference type="ARBA" id="ARBA00012584"/>
    </source>
</evidence>
<evidence type="ECO:0000256" key="11">
    <source>
        <dbReference type="ARBA" id="ARBA00029774"/>
    </source>
</evidence>
<dbReference type="Pfam" id="PF01300">
    <property type="entry name" value="Sua5_yciO_yrdC"/>
    <property type="match status" value="1"/>
</dbReference>
<keyword evidence="7 13" id="KW-0819">tRNA processing</keyword>
<proteinExistence type="inferred from homology"/>
<feature type="binding site" evidence="14">
    <location>
        <position position="176"/>
    </location>
    <ligand>
        <name>L-threonine</name>
        <dbReference type="ChEBI" id="CHEBI:57926"/>
    </ligand>
</feature>